<evidence type="ECO:0000313" key="5">
    <source>
        <dbReference type="Proteomes" id="UP000077355"/>
    </source>
</evidence>
<dbReference type="InterPro" id="IPR050680">
    <property type="entry name" value="YpeA/RimI_acetyltransf"/>
</dbReference>
<dbReference type="EMBL" id="LVJI01000054">
    <property type="protein sequence ID" value="OAB40346.1"/>
    <property type="molecule type" value="Genomic_DNA"/>
</dbReference>
<sequence length="187" mass="21875">MIRPAHIRDMNEICELIYYIMKDKHSYFTENFPKDTVMSFIKHLYVQDMSYFSYKFIIVQEIAANIAGIALGYDGRLNTEFQKQWDPSVEDYFGKDEDEFESSEAQHDEFHLDTLAVVETYRGQGIGSSLLTAVEQIARLQGHHKFSLNVSVDNPNAQKLYEKHGFIMDSSFHISEHLYYHMIKPLM</sequence>
<protein>
    <recommendedName>
        <fullName evidence="3">N-acetyltransferase domain-containing protein</fullName>
    </recommendedName>
</protein>
<keyword evidence="5" id="KW-1185">Reference proteome</keyword>
<dbReference type="CDD" id="cd04301">
    <property type="entry name" value="NAT_SF"/>
    <property type="match status" value="1"/>
</dbReference>
<dbReference type="Proteomes" id="UP000077355">
    <property type="component" value="Unassembled WGS sequence"/>
</dbReference>
<reference evidence="4 5" key="1">
    <citation type="submission" date="2016-03" db="EMBL/GenBank/DDBJ databases">
        <title>Draft genome sequence of Paenibacillus antarcticus CECT 5836.</title>
        <authorList>
            <person name="Shin S.-K."/>
            <person name="Yi H."/>
        </authorList>
    </citation>
    <scope>NUCLEOTIDE SEQUENCE [LARGE SCALE GENOMIC DNA]</scope>
    <source>
        <strain evidence="4 5">CECT 5836</strain>
    </source>
</reference>
<name>A0A168JA22_9BACL</name>
<dbReference type="Pfam" id="PF00583">
    <property type="entry name" value="Acetyltransf_1"/>
    <property type="match status" value="1"/>
</dbReference>
<dbReference type="PROSITE" id="PS51186">
    <property type="entry name" value="GNAT"/>
    <property type="match status" value="1"/>
</dbReference>
<gene>
    <name evidence="4" type="ORF">PBAT_23880</name>
</gene>
<evidence type="ECO:0000256" key="1">
    <source>
        <dbReference type="ARBA" id="ARBA00022679"/>
    </source>
</evidence>
<keyword evidence="2" id="KW-0012">Acyltransferase</keyword>
<dbReference type="InterPro" id="IPR016181">
    <property type="entry name" value="Acyl_CoA_acyltransferase"/>
</dbReference>
<evidence type="ECO:0000313" key="4">
    <source>
        <dbReference type="EMBL" id="OAB40346.1"/>
    </source>
</evidence>
<evidence type="ECO:0000259" key="3">
    <source>
        <dbReference type="PROSITE" id="PS51186"/>
    </source>
</evidence>
<dbReference type="InterPro" id="IPR000182">
    <property type="entry name" value="GNAT_dom"/>
</dbReference>
<proteinExistence type="predicted"/>
<organism evidence="4 5">
    <name type="scientific">Paenibacillus antarcticus</name>
    <dbReference type="NCBI Taxonomy" id="253703"/>
    <lineage>
        <taxon>Bacteria</taxon>
        <taxon>Bacillati</taxon>
        <taxon>Bacillota</taxon>
        <taxon>Bacilli</taxon>
        <taxon>Bacillales</taxon>
        <taxon>Paenibacillaceae</taxon>
        <taxon>Paenibacillus</taxon>
    </lineage>
</organism>
<dbReference type="AlphaFoldDB" id="A0A168JA22"/>
<evidence type="ECO:0000256" key="2">
    <source>
        <dbReference type="ARBA" id="ARBA00023315"/>
    </source>
</evidence>
<dbReference type="GO" id="GO:0016747">
    <property type="term" value="F:acyltransferase activity, transferring groups other than amino-acyl groups"/>
    <property type="evidence" value="ECO:0007669"/>
    <property type="project" value="InterPro"/>
</dbReference>
<dbReference type="Gene3D" id="3.40.630.30">
    <property type="match status" value="1"/>
</dbReference>
<accession>A0A168JA22</accession>
<feature type="domain" description="N-acetyltransferase" evidence="3">
    <location>
        <begin position="5"/>
        <end position="187"/>
    </location>
</feature>
<keyword evidence="1" id="KW-0808">Transferase</keyword>
<dbReference type="SUPFAM" id="SSF55729">
    <property type="entry name" value="Acyl-CoA N-acyltransferases (Nat)"/>
    <property type="match status" value="1"/>
</dbReference>
<comment type="caution">
    <text evidence="4">The sequence shown here is derived from an EMBL/GenBank/DDBJ whole genome shotgun (WGS) entry which is preliminary data.</text>
</comment>
<dbReference type="RefSeq" id="WP_068653148.1">
    <property type="nucleotide sequence ID" value="NZ_CP043611.1"/>
</dbReference>
<dbReference type="PANTHER" id="PTHR43420">
    <property type="entry name" value="ACETYLTRANSFERASE"/>
    <property type="match status" value="1"/>
</dbReference>